<dbReference type="PANTHER" id="PTHR48054">
    <property type="entry name" value="RECEPTOR KINASE-LIKE PROTEIN XA21"/>
    <property type="match status" value="1"/>
</dbReference>
<dbReference type="GO" id="GO:0016301">
    <property type="term" value="F:kinase activity"/>
    <property type="evidence" value="ECO:0007669"/>
    <property type="project" value="UniProtKB-KW"/>
</dbReference>
<protein>
    <submittedName>
        <fullName evidence="1">Leucine-rich repeat receptor-like protein kinase TDR</fullName>
    </submittedName>
</protein>
<accession>A0A5N5HVI8</accession>
<keyword evidence="1" id="KW-0808">Transferase</keyword>
<dbReference type="InterPro" id="IPR001611">
    <property type="entry name" value="Leu-rich_rpt"/>
</dbReference>
<evidence type="ECO:0000313" key="1">
    <source>
        <dbReference type="EMBL" id="KAB2630813.1"/>
    </source>
</evidence>
<sequence>MAGAKVSGLMCTTAKDDGLRKHVKLQVQWCRLNAGGLGEDELDPSLWFSGLGFVKTNGGSLFYNSFSDHLPVEIFNLTTLDISRNNFSGHFPVGVSALQNLIVLNAFGNSFSGSLPSEISELQNLKILNLTGNYFWGPIL</sequence>
<comment type="caution">
    <text evidence="1">The sequence shown here is derived from an EMBL/GenBank/DDBJ whole genome shotgun (WGS) entry which is preliminary data.</text>
</comment>
<dbReference type="InterPro" id="IPR052592">
    <property type="entry name" value="LRR-RLK"/>
</dbReference>
<reference evidence="1 2" key="1">
    <citation type="submission" date="2019-09" db="EMBL/GenBank/DDBJ databases">
        <authorList>
            <person name="Ou C."/>
        </authorList>
    </citation>
    <scope>NUCLEOTIDE SEQUENCE [LARGE SCALE GENOMIC DNA]</scope>
    <source>
        <strain evidence="1">S2</strain>
        <tissue evidence="1">Leaf</tissue>
    </source>
</reference>
<reference evidence="1 2" key="3">
    <citation type="submission" date="2019-11" db="EMBL/GenBank/DDBJ databases">
        <title>A de novo genome assembly of a pear dwarfing rootstock.</title>
        <authorList>
            <person name="Wang F."/>
            <person name="Wang J."/>
            <person name="Li S."/>
            <person name="Zhang Y."/>
            <person name="Fang M."/>
            <person name="Ma L."/>
            <person name="Zhao Y."/>
            <person name="Jiang S."/>
        </authorList>
    </citation>
    <scope>NUCLEOTIDE SEQUENCE [LARGE SCALE GENOMIC DNA]</scope>
    <source>
        <strain evidence="1">S2</strain>
        <tissue evidence="1">Leaf</tissue>
    </source>
</reference>
<keyword evidence="2" id="KW-1185">Reference proteome</keyword>
<proteinExistence type="predicted"/>
<dbReference type="SUPFAM" id="SSF52058">
    <property type="entry name" value="L domain-like"/>
    <property type="match status" value="1"/>
</dbReference>
<dbReference type="Proteomes" id="UP000327157">
    <property type="component" value="Chromosome 12"/>
</dbReference>
<dbReference type="EMBL" id="SMOL01000143">
    <property type="protein sequence ID" value="KAB2630813.1"/>
    <property type="molecule type" value="Genomic_DNA"/>
</dbReference>
<reference evidence="2" key="2">
    <citation type="submission" date="2019-10" db="EMBL/GenBank/DDBJ databases">
        <title>A de novo genome assembly of a pear dwarfing rootstock.</title>
        <authorList>
            <person name="Wang F."/>
            <person name="Wang J."/>
            <person name="Li S."/>
            <person name="Zhang Y."/>
            <person name="Fang M."/>
            <person name="Ma L."/>
            <person name="Zhao Y."/>
            <person name="Jiang S."/>
        </authorList>
    </citation>
    <scope>NUCLEOTIDE SEQUENCE [LARGE SCALE GENOMIC DNA]</scope>
</reference>
<evidence type="ECO:0000313" key="2">
    <source>
        <dbReference type="Proteomes" id="UP000327157"/>
    </source>
</evidence>
<keyword evidence="1" id="KW-0418">Kinase</keyword>
<name>A0A5N5HVI8_9ROSA</name>
<dbReference type="InterPro" id="IPR032675">
    <property type="entry name" value="LRR_dom_sf"/>
</dbReference>
<dbReference type="AlphaFoldDB" id="A0A5N5HVI8"/>
<organism evidence="1 2">
    <name type="scientific">Pyrus ussuriensis x Pyrus communis</name>
    <dbReference type="NCBI Taxonomy" id="2448454"/>
    <lineage>
        <taxon>Eukaryota</taxon>
        <taxon>Viridiplantae</taxon>
        <taxon>Streptophyta</taxon>
        <taxon>Embryophyta</taxon>
        <taxon>Tracheophyta</taxon>
        <taxon>Spermatophyta</taxon>
        <taxon>Magnoliopsida</taxon>
        <taxon>eudicotyledons</taxon>
        <taxon>Gunneridae</taxon>
        <taxon>Pentapetalae</taxon>
        <taxon>rosids</taxon>
        <taxon>fabids</taxon>
        <taxon>Rosales</taxon>
        <taxon>Rosaceae</taxon>
        <taxon>Amygdaloideae</taxon>
        <taxon>Maleae</taxon>
        <taxon>Pyrus</taxon>
    </lineage>
</organism>
<dbReference type="Pfam" id="PF00560">
    <property type="entry name" value="LRR_1"/>
    <property type="match status" value="2"/>
</dbReference>
<dbReference type="PANTHER" id="PTHR48054:SF82">
    <property type="entry name" value="LRR RECEPTOR-LIKE SERINE_THREONINE-PROTEIN KINASE FLS2"/>
    <property type="match status" value="1"/>
</dbReference>
<dbReference type="Gene3D" id="3.80.10.10">
    <property type="entry name" value="Ribonuclease Inhibitor"/>
    <property type="match status" value="1"/>
</dbReference>
<dbReference type="OrthoDB" id="1111650at2759"/>
<gene>
    <name evidence="1" type="ORF">D8674_008332</name>
</gene>
<keyword evidence="1" id="KW-0675">Receptor</keyword>